<feature type="transmembrane region" description="Helical" evidence="1">
    <location>
        <begin position="408"/>
        <end position="425"/>
    </location>
</feature>
<feature type="transmembrane region" description="Helical" evidence="1">
    <location>
        <begin position="92"/>
        <end position="112"/>
    </location>
</feature>
<feature type="transmembrane region" description="Helical" evidence="1">
    <location>
        <begin position="221"/>
        <end position="254"/>
    </location>
</feature>
<feature type="transmembrane region" description="Helical" evidence="1">
    <location>
        <begin position="344"/>
        <end position="368"/>
    </location>
</feature>
<keyword evidence="1" id="KW-0812">Transmembrane</keyword>
<keyword evidence="1" id="KW-1133">Transmembrane helix</keyword>
<feature type="transmembrane region" description="Helical" evidence="1">
    <location>
        <begin position="302"/>
        <end position="324"/>
    </location>
</feature>
<evidence type="ECO:0008006" key="4">
    <source>
        <dbReference type="Google" id="ProtNLM"/>
    </source>
</evidence>
<comment type="caution">
    <text evidence="2">The sequence shown here is derived from an EMBL/GenBank/DDBJ whole genome shotgun (WGS) entry which is preliminary data.</text>
</comment>
<sequence>MPTEPPAVAPRDRQQSARGDIVAALAGALLVAVAIVVPFLASDEYQRSLFAKVAPLFGDWLPHYGPGSALAMIVAAVVIWQGPSFAARARFGFLLAASWAAAAAWMISLALIDGWERGVVNRLTDPHEYLHEVPGIDSISGLVSGFTARILDGQPDSWTTHVSGHPVGAILSYVVLDRVGLGGGAWAGMLSLLAGSSAIVAILVTLRALGSEAGARAAAPFLVLAPAAIWVVASADGYFMGVAAWGIALLALATNRRGRGAWALAFPAGLLLGFGVYLNYGLVLMGVLAVAVLLAARTARPLLPALAGALLVAGLFTWAGFWWFEGLHLVVDRYYQGIASIRPISYWGWANYAATVCVIGLASVAALPRALRLSRLRSRDAVSVMVAAGILAILLAGISALSKAETERIWLPFTIWICTAPALLPMQHHRRWLIVQAVIALAINHLVLTRW</sequence>
<protein>
    <recommendedName>
        <fullName evidence="4">Integral membrane protein</fullName>
    </recommendedName>
</protein>
<feature type="transmembrane region" description="Helical" evidence="1">
    <location>
        <begin position="432"/>
        <end position="448"/>
    </location>
</feature>
<gene>
    <name evidence="2" type="ORF">HT102_00780</name>
</gene>
<dbReference type="RefSeq" id="WP_192037511.1">
    <property type="nucleotide sequence ID" value="NZ_JACYWE010000001.1"/>
</dbReference>
<evidence type="ECO:0000313" key="2">
    <source>
        <dbReference type="EMBL" id="MBD8505023.1"/>
    </source>
</evidence>
<dbReference type="Proteomes" id="UP000642993">
    <property type="component" value="Unassembled WGS sequence"/>
</dbReference>
<evidence type="ECO:0000256" key="1">
    <source>
        <dbReference type="SAM" id="Phobius"/>
    </source>
</evidence>
<organism evidence="2 3">
    <name type="scientific">Lolliginicoccus lacisalsi</name>
    <dbReference type="NCBI Taxonomy" id="2742202"/>
    <lineage>
        <taxon>Bacteria</taxon>
        <taxon>Bacillati</taxon>
        <taxon>Actinomycetota</taxon>
        <taxon>Actinomycetes</taxon>
        <taxon>Mycobacteriales</taxon>
        <taxon>Hoyosellaceae</taxon>
        <taxon>Lolliginicoccus</taxon>
    </lineage>
</organism>
<feature type="transmembrane region" description="Helical" evidence="1">
    <location>
        <begin position="61"/>
        <end position="80"/>
    </location>
</feature>
<feature type="transmembrane region" description="Helical" evidence="1">
    <location>
        <begin position="274"/>
        <end position="295"/>
    </location>
</feature>
<dbReference type="AlphaFoldDB" id="A0A927PJW7"/>
<name>A0A927PJW7_9ACTN</name>
<feature type="transmembrane region" description="Helical" evidence="1">
    <location>
        <begin position="21"/>
        <end position="41"/>
    </location>
</feature>
<accession>A0A927PJW7</accession>
<evidence type="ECO:0000313" key="3">
    <source>
        <dbReference type="Proteomes" id="UP000642993"/>
    </source>
</evidence>
<keyword evidence="1" id="KW-0472">Membrane</keyword>
<reference evidence="2" key="1">
    <citation type="submission" date="2020-09" db="EMBL/GenBank/DDBJ databases">
        <title>Hoyosella lacisalsi sp. nov., a halotolerant actinobacterium isolated from soil of Lake Gudzhirganskoe.</title>
        <authorList>
            <person name="Yang Q."/>
            <person name="Guo P.Y."/>
            <person name="Liu S.W."/>
            <person name="Li F.N."/>
            <person name="Sun C.H."/>
        </authorList>
    </citation>
    <scope>NUCLEOTIDE SEQUENCE</scope>
    <source>
        <strain evidence="2">G463</strain>
    </source>
</reference>
<keyword evidence="3" id="KW-1185">Reference proteome</keyword>
<feature type="transmembrane region" description="Helical" evidence="1">
    <location>
        <begin position="185"/>
        <end position="209"/>
    </location>
</feature>
<dbReference type="EMBL" id="JACYWE010000001">
    <property type="protein sequence ID" value="MBD8505023.1"/>
    <property type="molecule type" value="Genomic_DNA"/>
</dbReference>
<feature type="transmembrane region" description="Helical" evidence="1">
    <location>
        <begin position="380"/>
        <end position="402"/>
    </location>
</feature>
<proteinExistence type="predicted"/>